<evidence type="ECO:0000256" key="1">
    <source>
        <dbReference type="SAM" id="MobiDB-lite"/>
    </source>
</evidence>
<feature type="region of interest" description="Disordered" evidence="1">
    <location>
        <begin position="200"/>
        <end position="223"/>
    </location>
</feature>
<evidence type="ECO:0000313" key="3">
    <source>
        <dbReference type="Proteomes" id="UP000222531"/>
    </source>
</evidence>
<dbReference type="EMBL" id="NHZO01000168">
    <property type="protein sequence ID" value="PHQ47984.1"/>
    <property type="molecule type" value="Genomic_DNA"/>
</dbReference>
<reference evidence="2 3" key="1">
    <citation type="journal article" date="2017" name="Biochemistry">
        <title>Identification of the Biosynthetic Pathway for the Antibiotic Bicyclomycin.</title>
        <authorList>
            <person name="Patteson J."/>
            <person name="Cai W."/>
            <person name="Johnson R.A."/>
            <person name="Santa Maria K."/>
            <person name="Li B."/>
        </authorList>
    </citation>
    <scope>NUCLEOTIDE SEQUENCE [LARGE SCALE GENOMIC DNA]</scope>
    <source>
        <strain evidence="2 3">ATCC 21532</strain>
    </source>
</reference>
<protein>
    <submittedName>
        <fullName evidence="2">Uncharacterized protein</fullName>
    </submittedName>
</protein>
<accession>A0A2G1X9R8</accession>
<dbReference type="SUPFAM" id="SSF89372">
    <property type="entry name" value="Fucose-specific lectin"/>
    <property type="match status" value="1"/>
</dbReference>
<gene>
    <name evidence="2" type="ORF">BLA24_31500</name>
</gene>
<dbReference type="Proteomes" id="UP000222531">
    <property type="component" value="Unassembled WGS sequence"/>
</dbReference>
<dbReference type="AlphaFoldDB" id="A0A2G1X9R8"/>
<dbReference type="RefSeq" id="WP_099202504.1">
    <property type="nucleotide sequence ID" value="NZ_JBIRXA010000012.1"/>
</dbReference>
<dbReference type="OrthoDB" id="4307815at2"/>
<comment type="caution">
    <text evidence="2">The sequence shown here is derived from an EMBL/GenBank/DDBJ whole genome shotgun (WGS) entry which is preliminary data.</text>
</comment>
<keyword evidence="3" id="KW-1185">Reference proteome</keyword>
<name>A0A2G1X9R8_STRCJ</name>
<organism evidence="2 3">
    <name type="scientific">Streptomyces cinnamoneus</name>
    <name type="common">Streptoverticillium cinnamoneum</name>
    <dbReference type="NCBI Taxonomy" id="53446"/>
    <lineage>
        <taxon>Bacteria</taxon>
        <taxon>Bacillati</taxon>
        <taxon>Actinomycetota</taxon>
        <taxon>Actinomycetes</taxon>
        <taxon>Kitasatosporales</taxon>
        <taxon>Streptomycetaceae</taxon>
        <taxon>Streptomyces</taxon>
        <taxon>Streptomyces cinnamoneus group</taxon>
    </lineage>
</organism>
<evidence type="ECO:0000313" key="2">
    <source>
        <dbReference type="EMBL" id="PHQ47984.1"/>
    </source>
</evidence>
<sequence length="367" mass="38433">MAVRTSTPTTGWLLRGKDGRLTAYAPVSGGVVRWTETRPGGPEWTGPERVEVPGLEPYLSIAQSPEGYVSLAGLRRRAHDDGRAETDVVYSTQFQSGRAMTTWRSVGTPYGQDWQRADQIGVPTAVRDSVGLHLLVRNAGGGVCGRRQDARGIWGPWTDMKGSHLLDTVSGATTADGRIELFGPASEFVLRWRQEEPGGPLRRVLNTPAKPLTGTATSFPTGDGRVAHVWRDATDSVLQHLSPAAPTGPGSEEGAEAAAPTALVSLGGDGTGPVAALRTTLDGHPSTVLAQRSGSGLPAVTAYPDGEDVPTDAAWSQTGEECAGAPALALDAQGRVVLAVIATDGTLRVARQRTAEAGLALGPWERA</sequence>
<proteinExistence type="predicted"/>